<dbReference type="Pfam" id="PF03884">
    <property type="entry name" value="YacG"/>
    <property type="match status" value="1"/>
</dbReference>
<dbReference type="GO" id="GO:0006355">
    <property type="term" value="P:regulation of DNA-templated transcription"/>
    <property type="evidence" value="ECO:0007669"/>
    <property type="project" value="InterPro"/>
</dbReference>
<name>A0A517Z8N4_9PLAN</name>
<dbReference type="GO" id="GO:0008657">
    <property type="term" value="F:DNA topoisomerase type II (double strand cut, ATP-hydrolyzing) inhibitor activity"/>
    <property type="evidence" value="ECO:0007669"/>
    <property type="project" value="UniProtKB-UniRule"/>
</dbReference>
<comment type="subunit">
    <text evidence="3">Interacts with GyrB.</text>
</comment>
<dbReference type="RefSeq" id="WP_145370041.1">
    <property type="nucleotide sequence ID" value="NZ_CP036275.1"/>
</dbReference>
<dbReference type="PANTHER" id="PTHR36150:SF1">
    <property type="entry name" value="DNA GYRASE INHIBITOR YACG"/>
    <property type="match status" value="1"/>
</dbReference>
<comment type="function">
    <text evidence="3">Inhibits all the catalytic activities of DNA gyrase by preventing its interaction with DNA. Acts by binding directly to the C-terminal domain of GyrB, which probably disrupts DNA binding by the gyrase.</text>
</comment>
<dbReference type="GO" id="GO:0008270">
    <property type="term" value="F:zinc ion binding"/>
    <property type="evidence" value="ECO:0007669"/>
    <property type="project" value="UniProtKB-UniRule"/>
</dbReference>
<feature type="binding site" evidence="3">
    <location>
        <position position="28"/>
    </location>
    <ligand>
        <name>Zn(2+)</name>
        <dbReference type="ChEBI" id="CHEBI:29105"/>
    </ligand>
</feature>
<dbReference type="InterPro" id="IPR013088">
    <property type="entry name" value="Znf_NHR/GATA"/>
</dbReference>
<dbReference type="Gene3D" id="3.30.50.10">
    <property type="entry name" value="Erythroid Transcription Factor GATA-1, subunit A"/>
    <property type="match status" value="1"/>
</dbReference>
<dbReference type="OrthoDB" id="9809663at2"/>
<dbReference type="KEGG" id="mri:Mal4_31210"/>
<feature type="binding site" evidence="3">
    <location>
        <position position="32"/>
    </location>
    <ligand>
        <name>Zn(2+)</name>
        <dbReference type="ChEBI" id="CHEBI:29105"/>
    </ligand>
</feature>
<proteinExistence type="inferred from homology"/>
<feature type="binding site" evidence="3">
    <location>
        <position position="10"/>
    </location>
    <ligand>
        <name>Zn(2+)</name>
        <dbReference type="ChEBI" id="CHEBI:29105"/>
    </ligand>
</feature>
<keyword evidence="2 3" id="KW-0862">Zinc</keyword>
<keyword evidence="1 3" id="KW-0479">Metal-binding</keyword>
<evidence type="ECO:0000256" key="1">
    <source>
        <dbReference type="ARBA" id="ARBA00022723"/>
    </source>
</evidence>
<evidence type="ECO:0000256" key="3">
    <source>
        <dbReference type="HAMAP-Rule" id="MF_00649"/>
    </source>
</evidence>
<comment type="cofactor">
    <cofactor evidence="3">
        <name>Zn(2+)</name>
        <dbReference type="ChEBI" id="CHEBI:29105"/>
    </cofactor>
    <text evidence="3">Binds 1 zinc ion.</text>
</comment>
<evidence type="ECO:0000256" key="2">
    <source>
        <dbReference type="ARBA" id="ARBA00022833"/>
    </source>
</evidence>
<dbReference type="AlphaFoldDB" id="A0A517Z8N4"/>
<evidence type="ECO:0000313" key="4">
    <source>
        <dbReference type="EMBL" id="QDU38791.1"/>
    </source>
</evidence>
<protein>
    <recommendedName>
        <fullName evidence="3">DNA gyrase inhibitor YacG</fullName>
    </recommendedName>
</protein>
<keyword evidence="5" id="KW-1185">Reference proteome</keyword>
<dbReference type="HAMAP" id="MF_00649">
    <property type="entry name" value="DNA_gyrase_inhibitor_YacG"/>
    <property type="match status" value="1"/>
</dbReference>
<reference evidence="4 5" key="1">
    <citation type="submission" date="2019-02" db="EMBL/GenBank/DDBJ databases">
        <title>Deep-cultivation of Planctomycetes and their phenomic and genomic characterization uncovers novel biology.</title>
        <authorList>
            <person name="Wiegand S."/>
            <person name="Jogler M."/>
            <person name="Boedeker C."/>
            <person name="Pinto D."/>
            <person name="Vollmers J."/>
            <person name="Rivas-Marin E."/>
            <person name="Kohn T."/>
            <person name="Peeters S.H."/>
            <person name="Heuer A."/>
            <person name="Rast P."/>
            <person name="Oberbeckmann S."/>
            <person name="Bunk B."/>
            <person name="Jeske O."/>
            <person name="Meyerdierks A."/>
            <person name="Storesund J.E."/>
            <person name="Kallscheuer N."/>
            <person name="Luecker S."/>
            <person name="Lage O.M."/>
            <person name="Pohl T."/>
            <person name="Merkel B.J."/>
            <person name="Hornburger P."/>
            <person name="Mueller R.-W."/>
            <person name="Bruemmer F."/>
            <person name="Labrenz M."/>
            <person name="Spormann A.M."/>
            <person name="Op den Camp H."/>
            <person name="Overmann J."/>
            <person name="Amann R."/>
            <person name="Jetten M.S.M."/>
            <person name="Mascher T."/>
            <person name="Medema M.H."/>
            <person name="Devos D.P."/>
            <person name="Kaster A.-K."/>
            <person name="Ovreas L."/>
            <person name="Rohde M."/>
            <person name="Galperin M.Y."/>
            <person name="Jogler C."/>
        </authorList>
    </citation>
    <scope>NUCLEOTIDE SEQUENCE [LARGE SCALE GENOMIC DNA]</scope>
    <source>
        <strain evidence="4 5">Mal4</strain>
    </source>
</reference>
<accession>A0A517Z8N4</accession>
<dbReference type="InterPro" id="IPR005584">
    <property type="entry name" value="DNA_gyrase_inhibitor_YacG"/>
</dbReference>
<organism evidence="4 5">
    <name type="scientific">Maioricimonas rarisocia</name>
    <dbReference type="NCBI Taxonomy" id="2528026"/>
    <lineage>
        <taxon>Bacteria</taxon>
        <taxon>Pseudomonadati</taxon>
        <taxon>Planctomycetota</taxon>
        <taxon>Planctomycetia</taxon>
        <taxon>Planctomycetales</taxon>
        <taxon>Planctomycetaceae</taxon>
        <taxon>Maioricimonas</taxon>
    </lineage>
</organism>
<comment type="similarity">
    <text evidence="3">Belongs to the DNA gyrase inhibitor YacG family.</text>
</comment>
<gene>
    <name evidence="3" type="primary">yacG</name>
    <name evidence="4" type="ORF">Mal4_31210</name>
</gene>
<feature type="binding site" evidence="3">
    <location>
        <position position="7"/>
    </location>
    <ligand>
        <name>Zn(2+)</name>
        <dbReference type="ChEBI" id="CHEBI:29105"/>
    </ligand>
</feature>
<sequence length="69" mass="7669">MISARTCPICDAELAPEAAGESPTFPFCSARCKQIDLLRWCNGDYAIVERLTPEKLAEQAGDDESRYDE</sequence>
<dbReference type="PANTHER" id="PTHR36150">
    <property type="entry name" value="DNA GYRASE INHIBITOR YACG"/>
    <property type="match status" value="1"/>
</dbReference>
<evidence type="ECO:0000313" key="5">
    <source>
        <dbReference type="Proteomes" id="UP000320496"/>
    </source>
</evidence>
<dbReference type="Proteomes" id="UP000320496">
    <property type="component" value="Chromosome"/>
</dbReference>
<dbReference type="SUPFAM" id="SSF57716">
    <property type="entry name" value="Glucocorticoid receptor-like (DNA-binding domain)"/>
    <property type="match status" value="1"/>
</dbReference>
<dbReference type="EMBL" id="CP036275">
    <property type="protein sequence ID" value="QDU38791.1"/>
    <property type="molecule type" value="Genomic_DNA"/>
</dbReference>